<keyword evidence="2" id="KW-1133">Transmembrane helix</keyword>
<dbReference type="EMBL" id="JBAMIC010000001">
    <property type="protein sequence ID" value="KAK7114076.1"/>
    <property type="molecule type" value="Genomic_DNA"/>
</dbReference>
<gene>
    <name evidence="3" type="ORF">V1264_000200</name>
</gene>
<name>A0AAN9GN80_9CAEN</name>
<keyword evidence="2" id="KW-0472">Membrane</keyword>
<comment type="caution">
    <text evidence="3">The sequence shown here is derived from an EMBL/GenBank/DDBJ whole genome shotgun (WGS) entry which is preliminary data.</text>
</comment>
<accession>A0AAN9GN80</accession>
<proteinExistence type="predicted"/>
<reference evidence="3 4" key="1">
    <citation type="submission" date="2024-02" db="EMBL/GenBank/DDBJ databases">
        <title>Chromosome-scale genome assembly of the rough periwinkle Littorina saxatilis.</title>
        <authorList>
            <person name="De Jode A."/>
            <person name="Faria R."/>
            <person name="Formenti G."/>
            <person name="Sims Y."/>
            <person name="Smith T.P."/>
            <person name="Tracey A."/>
            <person name="Wood J.M.D."/>
            <person name="Zagrodzka Z.B."/>
            <person name="Johannesson K."/>
            <person name="Butlin R.K."/>
            <person name="Leder E.H."/>
        </authorList>
    </citation>
    <scope>NUCLEOTIDE SEQUENCE [LARGE SCALE GENOMIC DNA]</scope>
    <source>
        <strain evidence="3">Snail1</strain>
        <tissue evidence="3">Muscle</tissue>
    </source>
</reference>
<evidence type="ECO:0000313" key="4">
    <source>
        <dbReference type="Proteomes" id="UP001374579"/>
    </source>
</evidence>
<keyword evidence="4" id="KW-1185">Reference proteome</keyword>
<dbReference type="AlphaFoldDB" id="A0AAN9GN80"/>
<feature type="compositionally biased region" description="Basic and acidic residues" evidence="1">
    <location>
        <begin position="436"/>
        <end position="446"/>
    </location>
</feature>
<evidence type="ECO:0000256" key="1">
    <source>
        <dbReference type="SAM" id="MobiDB-lite"/>
    </source>
</evidence>
<evidence type="ECO:0000256" key="2">
    <source>
        <dbReference type="SAM" id="Phobius"/>
    </source>
</evidence>
<feature type="transmembrane region" description="Helical" evidence="2">
    <location>
        <begin position="480"/>
        <end position="503"/>
    </location>
</feature>
<organism evidence="3 4">
    <name type="scientific">Littorina saxatilis</name>
    <dbReference type="NCBI Taxonomy" id="31220"/>
    <lineage>
        <taxon>Eukaryota</taxon>
        <taxon>Metazoa</taxon>
        <taxon>Spiralia</taxon>
        <taxon>Lophotrochozoa</taxon>
        <taxon>Mollusca</taxon>
        <taxon>Gastropoda</taxon>
        <taxon>Caenogastropoda</taxon>
        <taxon>Littorinimorpha</taxon>
        <taxon>Littorinoidea</taxon>
        <taxon>Littorinidae</taxon>
        <taxon>Littorina</taxon>
    </lineage>
</organism>
<evidence type="ECO:0000313" key="3">
    <source>
        <dbReference type="EMBL" id="KAK7114076.1"/>
    </source>
</evidence>
<protein>
    <submittedName>
        <fullName evidence="3">Uncharacterized protein</fullName>
    </submittedName>
</protein>
<feature type="region of interest" description="Disordered" evidence="1">
    <location>
        <begin position="415"/>
        <end position="470"/>
    </location>
</feature>
<keyword evidence="2" id="KW-0812">Transmembrane</keyword>
<dbReference type="Proteomes" id="UP001374579">
    <property type="component" value="Unassembled WGS sequence"/>
</dbReference>
<sequence>MLKAEMGMPFSYPVVVASEDDYDINDCPHLLAAMETLTGCSNLNLHVDVSAAGIQSPTPSATMTKANILGDQGKEKLGVKIRGGEIKIAPPSKSHVICQNLNSSSFFDDMSKGTSTFTAGTVSLLGQYRGKSEESVDRFVCFTARVLITLAYLTCMYKPFTLTLRHVFALVKHLLCFLFMVLCLVSSQTVTPKPWTLVILSALFCQGSAGLVTSNQKFLPVCVRSIESYDCPIKSHSLKEWKNMNKTCCSGFPGTVLVCQKGHDLIGNSYNFPACLPDKLDPPGNFGNLSKDDRDNPVFLVLPCNATTEFEDKERLRSDATFPQCRRKSKCDGEGQELLCKSDSMQDDLCTCAEGFFTTPGSCEQGFTQHDHCNCHEKLCHSGLVPARTTLPPEPRLCSELICPGFAVQSRCIKPTTTPVPSTPPPGVTTALSTATEEKGPAKRADTTPAVPYTPTPPEQPHPDKGDGELGTTGRVFRGLTIAVIGIYFLWLFLCVLVAHGYIGRN</sequence>